<keyword evidence="4" id="KW-0804">Transcription</keyword>
<proteinExistence type="inferred from homology"/>
<dbReference type="STRING" id="1120923.SAMN02746095_02122"/>
<dbReference type="Gene3D" id="3.40.190.10">
    <property type="entry name" value="Periplasmic binding protein-like II"/>
    <property type="match status" value="2"/>
</dbReference>
<evidence type="ECO:0000313" key="7">
    <source>
        <dbReference type="Proteomes" id="UP000032668"/>
    </source>
</evidence>
<dbReference type="PROSITE" id="PS50931">
    <property type="entry name" value="HTH_LYSR"/>
    <property type="match status" value="1"/>
</dbReference>
<dbReference type="Gene3D" id="1.10.10.10">
    <property type="entry name" value="Winged helix-like DNA-binding domain superfamily/Winged helix DNA-binding domain"/>
    <property type="match status" value="1"/>
</dbReference>
<comment type="similarity">
    <text evidence="1">Belongs to the LysR transcriptional regulatory family.</text>
</comment>
<sequence>MRINSLDLNLLIVLDALLTHENVTRVAEQLNVTQPTISNALSRLRLHFKDELLVMLGRRMVPTPLANRLRDPVSELLRQAQRVALTRSNFDPAEAETDIAIAASDYVVDALMLDVQRELLHRAPRINTQIVSVSAPARQRFADGQMDLMFHPPEFVNTNDYFERVFEDKFVPVIWEGNDAIGATLPLAAFQSMPYAAIEFGESSHISQSDLYFSRAGITRNIRLRLPNYINLAAAVIGTPLLASLPWLLARHWVGKGLRVVKPDFTFPTLPEVMCWPAHLNDDPGNQWLRGLVKDKAQRLQALIDAAFSHS</sequence>
<dbReference type="InterPro" id="IPR036388">
    <property type="entry name" value="WH-like_DNA-bd_sf"/>
</dbReference>
<protein>
    <submittedName>
        <fullName evidence="6">Transcriptional regulator LysR</fullName>
    </submittedName>
</protein>
<evidence type="ECO:0000259" key="5">
    <source>
        <dbReference type="PROSITE" id="PS50931"/>
    </source>
</evidence>
<dbReference type="PANTHER" id="PTHR30118">
    <property type="entry name" value="HTH-TYPE TRANSCRIPTIONAL REGULATOR LEUO-RELATED"/>
    <property type="match status" value="1"/>
</dbReference>
<dbReference type="GO" id="GO:0003700">
    <property type="term" value="F:DNA-binding transcription factor activity"/>
    <property type="evidence" value="ECO:0007669"/>
    <property type="project" value="InterPro"/>
</dbReference>
<organism evidence="6 7">
    <name type="scientific">Acidocella aminolytica 101 = DSM 11237</name>
    <dbReference type="NCBI Taxonomy" id="1120923"/>
    <lineage>
        <taxon>Bacteria</taxon>
        <taxon>Pseudomonadati</taxon>
        <taxon>Pseudomonadota</taxon>
        <taxon>Alphaproteobacteria</taxon>
        <taxon>Acetobacterales</taxon>
        <taxon>Acidocellaceae</taxon>
        <taxon>Acidocella</taxon>
    </lineage>
</organism>
<dbReference type="GO" id="GO:0003677">
    <property type="term" value="F:DNA binding"/>
    <property type="evidence" value="ECO:0007669"/>
    <property type="project" value="UniProtKB-KW"/>
</dbReference>
<evidence type="ECO:0000256" key="1">
    <source>
        <dbReference type="ARBA" id="ARBA00009437"/>
    </source>
</evidence>
<dbReference type="Pfam" id="PF00126">
    <property type="entry name" value="HTH_1"/>
    <property type="match status" value="1"/>
</dbReference>
<dbReference type="RefSeq" id="WP_048879327.1">
    <property type="nucleotide sequence ID" value="NZ_BANC01000062.1"/>
</dbReference>
<dbReference type="InterPro" id="IPR036390">
    <property type="entry name" value="WH_DNA-bd_sf"/>
</dbReference>
<dbReference type="SUPFAM" id="SSF46785">
    <property type="entry name" value="Winged helix' DNA-binding domain"/>
    <property type="match status" value="1"/>
</dbReference>
<dbReference type="EMBL" id="BANC01000062">
    <property type="protein sequence ID" value="GAN80933.1"/>
    <property type="molecule type" value="Genomic_DNA"/>
</dbReference>
<dbReference type="PANTHER" id="PTHR30118:SF6">
    <property type="entry name" value="HTH-TYPE TRANSCRIPTIONAL REGULATOR LEUO"/>
    <property type="match status" value="1"/>
</dbReference>
<dbReference type="InterPro" id="IPR000847">
    <property type="entry name" value="LysR_HTH_N"/>
</dbReference>
<dbReference type="InterPro" id="IPR050389">
    <property type="entry name" value="LysR-type_TF"/>
</dbReference>
<comment type="caution">
    <text evidence="6">The sequence shown here is derived from an EMBL/GenBank/DDBJ whole genome shotgun (WGS) entry which is preliminary data.</text>
</comment>
<evidence type="ECO:0000256" key="3">
    <source>
        <dbReference type="ARBA" id="ARBA00023125"/>
    </source>
</evidence>
<feature type="domain" description="HTH lysR-type" evidence="5">
    <location>
        <begin position="6"/>
        <end position="63"/>
    </location>
</feature>
<gene>
    <name evidence="6" type="ORF">Aam_063_010</name>
</gene>
<evidence type="ECO:0000256" key="4">
    <source>
        <dbReference type="ARBA" id="ARBA00023163"/>
    </source>
</evidence>
<evidence type="ECO:0000256" key="2">
    <source>
        <dbReference type="ARBA" id="ARBA00023015"/>
    </source>
</evidence>
<keyword evidence="7" id="KW-1185">Reference proteome</keyword>
<reference evidence="6 7" key="1">
    <citation type="submission" date="2012-11" db="EMBL/GenBank/DDBJ databases">
        <title>Whole genome sequence of Acidocella aminolytica 101 = DSM 11237.</title>
        <authorList>
            <person name="Azuma Y."/>
            <person name="Higashiura N."/>
            <person name="Hirakawa H."/>
            <person name="Matsushita K."/>
        </authorList>
    </citation>
    <scope>NUCLEOTIDE SEQUENCE [LARGE SCALE GENOMIC DNA]</scope>
    <source>
        <strain evidence="7">101 / DSM 11237</strain>
    </source>
</reference>
<dbReference type="Pfam" id="PF03466">
    <property type="entry name" value="LysR_substrate"/>
    <property type="match status" value="1"/>
</dbReference>
<dbReference type="AlphaFoldDB" id="A0A0D6PIA1"/>
<accession>A0A0D6PIA1</accession>
<keyword evidence="2" id="KW-0805">Transcription regulation</keyword>
<dbReference type="OrthoDB" id="9774011at2"/>
<name>A0A0D6PIA1_9PROT</name>
<evidence type="ECO:0000313" key="6">
    <source>
        <dbReference type="EMBL" id="GAN80933.1"/>
    </source>
</evidence>
<keyword evidence="3" id="KW-0238">DNA-binding</keyword>
<dbReference type="SUPFAM" id="SSF53850">
    <property type="entry name" value="Periplasmic binding protein-like II"/>
    <property type="match status" value="1"/>
</dbReference>
<dbReference type="Proteomes" id="UP000032668">
    <property type="component" value="Unassembled WGS sequence"/>
</dbReference>
<dbReference type="InterPro" id="IPR005119">
    <property type="entry name" value="LysR_subst-bd"/>
</dbReference>